<evidence type="ECO:0000256" key="3">
    <source>
        <dbReference type="ARBA" id="ARBA00022603"/>
    </source>
</evidence>
<evidence type="ECO:0000256" key="1">
    <source>
        <dbReference type="ARBA" id="ARBA00002977"/>
    </source>
</evidence>
<dbReference type="Proteomes" id="UP000653565">
    <property type="component" value="Unassembled WGS sequence"/>
</dbReference>
<dbReference type="Gene3D" id="1.10.8.480">
    <property type="match status" value="1"/>
</dbReference>
<dbReference type="Pfam" id="PF00398">
    <property type="entry name" value="RrnaAD"/>
    <property type="match status" value="1"/>
</dbReference>
<reference evidence="13" key="1">
    <citation type="journal article" date="2020" name="bioRxiv">
        <title>Genomic and phenotypic heterogeneity of clinical isolates of the human pathogens Aspergillus fumigatus, Aspergillus lentulus and Aspergillus fumigatiaffinis.</title>
        <authorList>
            <person name="dos Santos R.A.C."/>
            <person name="Steenwyk J.L."/>
            <person name="Rivero-Menendez O."/>
            <person name="Mead M.E."/>
            <person name="Silva L.P."/>
            <person name="Bastos R.W."/>
            <person name="Alastruey-Izquierdo A."/>
            <person name="Goldman G.H."/>
            <person name="Rokas A."/>
        </authorList>
    </citation>
    <scope>NUCLEOTIDE SEQUENCE</scope>
    <source>
        <strain evidence="13">CNM-CM6805</strain>
    </source>
</reference>
<comment type="similarity">
    <text evidence="8 9 10">Belongs to the class I-like SAM-binding methyltransferase superfamily. rRNA adenine N(6)-methyltransferase family.</text>
</comment>
<comment type="function">
    <text evidence="1">Specifically dimethylates two adjacent adenosines in the loop of a conserved hairpin near the 3'-end of 18S rRNA in the 40S particle.</text>
</comment>
<dbReference type="GO" id="GO:0003723">
    <property type="term" value="F:RNA binding"/>
    <property type="evidence" value="ECO:0007669"/>
    <property type="project" value="UniProtKB-UniRule"/>
</dbReference>
<dbReference type="InterPro" id="IPR001737">
    <property type="entry name" value="KsgA/Erm"/>
</dbReference>
<dbReference type="GO" id="GO:0052909">
    <property type="term" value="F:18S rRNA (adenine(1779)-N(6)/adenine(1780)-N(6))-dimethyltransferase activity"/>
    <property type="evidence" value="ECO:0007669"/>
    <property type="project" value="UniProtKB-EC"/>
</dbReference>
<evidence type="ECO:0000256" key="4">
    <source>
        <dbReference type="ARBA" id="ARBA00022679"/>
    </source>
</evidence>
<comment type="caution">
    <text evidence="13">The sequence shown here is derived from an EMBL/GenBank/DDBJ whole genome shotgun (WGS) entry which is preliminary data.</text>
</comment>
<sequence>MGKAARGKRNAPSSSPYQKPSGAPLSKAASAIFKFNTDIGQHILKNPTIADAIVDKANVQPSQTVLEVGPGTGILTTRILQKAKKVIAVELDPRMAAEVTKTVQGTPAEKKLQVILGDFVKTDLSKLPPFQICISNTPYQISSPLIFKLLSMPNPPKTCILMVQREFALRLIARPGDSLYSRLSVNAQFFSRISHVMKVGKNNFRPPPQVESSVVRIEPKADRPNISWDEWDGMLRICFVRKNKTLRAGFMATKVRALIERNWITWVSMHPEKVTQADIDFLQGKDVSALQGADEDMDMGQDGDEPVEGGDDEDDIFMDLGGENDAPVTMGKGSLVAIGDQQVPRAMVTKLVQVKIQRVLEQVNLANARAQKCDENNFLRLLHGFNTEAFSTVSVVYDEEEIDKNLQSLLVGQKSPWDHLFRFEEIVKLFVSYLSATEISKISPYPVDLMSATKVPIVLDKPDDWWAWSAYIRALAKRKGVWKYIDPDDGTITLEEPVEPRIPIPAKPFDQMDSNDRWAWQQESKLYDWSYRIYERDRNAMMAIWTAIQTSVSQNQRYILNLDISERQRMIRLRDKLKPDNRSRMSKLIDRFEKLGEKKRNESMEEWLSKWENIIHELEDAGLVYSENRAILKFIDAIDPLWPLYAKIRRAKLDPDGTSSILEEITHFRHRWERLSDEEKPPSFATFQGQSDQSNCSNQRKCICGDYHPFIDCPYIILSKRPASWKADPKIKAKFERVKKTKENVKAAIERAVAQANQEATPNRTIL</sequence>
<dbReference type="Gene3D" id="3.40.50.150">
    <property type="entry name" value="Vaccinia Virus protein VP39"/>
    <property type="match status" value="1"/>
</dbReference>
<keyword evidence="6 9" id="KW-0694">RNA-binding</keyword>
<dbReference type="OrthoDB" id="74991at2759"/>
<dbReference type="AlphaFoldDB" id="A0A8H4M1Q3"/>
<dbReference type="EMBL" id="JAAAPX010000131">
    <property type="protein sequence ID" value="KAF4229497.1"/>
    <property type="molecule type" value="Genomic_DNA"/>
</dbReference>
<feature type="region of interest" description="Disordered" evidence="11">
    <location>
        <begin position="1"/>
        <end position="23"/>
    </location>
</feature>
<evidence type="ECO:0000256" key="6">
    <source>
        <dbReference type="ARBA" id="ARBA00022884"/>
    </source>
</evidence>
<evidence type="ECO:0000256" key="5">
    <source>
        <dbReference type="ARBA" id="ARBA00022691"/>
    </source>
</evidence>
<evidence type="ECO:0000256" key="2">
    <source>
        <dbReference type="ARBA" id="ARBA00022552"/>
    </source>
</evidence>
<dbReference type="NCBIfam" id="TIGR00755">
    <property type="entry name" value="ksgA"/>
    <property type="match status" value="1"/>
</dbReference>
<dbReference type="InterPro" id="IPR020596">
    <property type="entry name" value="rRNA_Ade_Mease_Trfase_CS"/>
</dbReference>
<reference evidence="13" key="2">
    <citation type="submission" date="2020-04" db="EMBL/GenBank/DDBJ databases">
        <authorList>
            <person name="Santos R.A.C."/>
            <person name="Steenwyk J.L."/>
            <person name="Rivero-Menendez O."/>
            <person name="Mead M.E."/>
            <person name="Silva L.P."/>
            <person name="Bastos R.W."/>
            <person name="Alastruey-Izquierdo A."/>
            <person name="Goldman G.H."/>
            <person name="Rokas A."/>
        </authorList>
    </citation>
    <scope>NUCLEOTIDE SEQUENCE</scope>
    <source>
        <strain evidence="13">CNM-CM6805</strain>
    </source>
</reference>
<dbReference type="InterPro" id="IPR020598">
    <property type="entry name" value="rRNA_Ade_methylase_Trfase_N"/>
</dbReference>
<evidence type="ECO:0000313" key="13">
    <source>
        <dbReference type="EMBL" id="KAF4229497.1"/>
    </source>
</evidence>
<evidence type="ECO:0000313" key="14">
    <source>
        <dbReference type="Proteomes" id="UP000653565"/>
    </source>
</evidence>
<keyword evidence="4 9" id="KW-0808">Transferase</keyword>
<feature type="binding site" evidence="9">
    <location>
        <position position="42"/>
    </location>
    <ligand>
        <name>S-adenosyl-L-methionine</name>
        <dbReference type="ChEBI" id="CHEBI:59789"/>
    </ligand>
</feature>
<evidence type="ECO:0000256" key="8">
    <source>
        <dbReference type="ARBA" id="ARBA00061109"/>
    </source>
</evidence>
<dbReference type="SUPFAM" id="SSF53335">
    <property type="entry name" value="S-adenosyl-L-methionine-dependent methyltransferases"/>
    <property type="match status" value="1"/>
</dbReference>
<keyword evidence="5 9" id="KW-0949">S-adenosyl-L-methionine</keyword>
<dbReference type="PANTHER" id="PTHR11727:SF7">
    <property type="entry name" value="DIMETHYLADENOSINE TRANSFERASE-RELATED"/>
    <property type="match status" value="1"/>
</dbReference>
<organism evidence="13 14">
    <name type="scientific">Aspergillus fumigatiaffinis</name>
    <dbReference type="NCBI Taxonomy" id="340414"/>
    <lineage>
        <taxon>Eukaryota</taxon>
        <taxon>Fungi</taxon>
        <taxon>Dikarya</taxon>
        <taxon>Ascomycota</taxon>
        <taxon>Pezizomycotina</taxon>
        <taxon>Eurotiomycetes</taxon>
        <taxon>Eurotiomycetidae</taxon>
        <taxon>Eurotiales</taxon>
        <taxon>Aspergillaceae</taxon>
        <taxon>Aspergillus</taxon>
        <taxon>Aspergillus subgen. Fumigati</taxon>
    </lineage>
</organism>
<protein>
    <recommendedName>
        <fullName evidence="10">rRNA adenine N(6)-methyltransferase</fullName>
        <ecNumber evidence="10">2.1.1.-</ecNumber>
    </recommendedName>
</protein>
<accession>A0A8H4M1Q3</accession>
<dbReference type="CDD" id="cd02440">
    <property type="entry name" value="AdoMet_MTases"/>
    <property type="match status" value="1"/>
</dbReference>
<evidence type="ECO:0000256" key="7">
    <source>
        <dbReference type="ARBA" id="ARBA00049478"/>
    </source>
</evidence>
<dbReference type="PROSITE" id="PS51689">
    <property type="entry name" value="SAM_RNA_A_N6_MT"/>
    <property type="match status" value="1"/>
</dbReference>
<keyword evidence="2 10" id="KW-0698">rRNA processing</keyword>
<feature type="domain" description="Ribosomal RNA adenine methylase transferase N-terminal" evidence="12">
    <location>
        <begin position="49"/>
        <end position="221"/>
    </location>
</feature>
<keyword evidence="14" id="KW-1185">Reference proteome</keyword>
<feature type="binding site" evidence="9">
    <location>
        <position position="118"/>
    </location>
    <ligand>
        <name>S-adenosyl-L-methionine</name>
        <dbReference type="ChEBI" id="CHEBI:59789"/>
    </ligand>
</feature>
<comment type="catalytic activity">
    <reaction evidence="7">
        <text>adenosine(1779)/adenosine(1780) in 18S rRNA + 4 S-adenosyl-L-methionine = N(6)-dimethyladenosine(1779)/N(6)-dimethyladenosine(1780) in 18S rRNA + 4 S-adenosyl-L-homocysteine + 4 H(+)</text>
        <dbReference type="Rhea" id="RHEA:42780"/>
        <dbReference type="Rhea" id="RHEA-COMP:10234"/>
        <dbReference type="Rhea" id="RHEA-COMP:10236"/>
        <dbReference type="ChEBI" id="CHEBI:15378"/>
        <dbReference type="ChEBI" id="CHEBI:57856"/>
        <dbReference type="ChEBI" id="CHEBI:59789"/>
        <dbReference type="ChEBI" id="CHEBI:74411"/>
        <dbReference type="ChEBI" id="CHEBI:74493"/>
        <dbReference type="EC" id="2.1.1.183"/>
    </reaction>
</comment>
<dbReference type="PROSITE" id="PS01131">
    <property type="entry name" value="RRNA_A_DIMETH"/>
    <property type="match status" value="1"/>
</dbReference>
<feature type="binding site" evidence="9">
    <location>
        <position position="90"/>
    </location>
    <ligand>
        <name>S-adenosyl-L-methionine</name>
        <dbReference type="ChEBI" id="CHEBI:59789"/>
    </ligand>
</feature>
<dbReference type="InterPro" id="IPR029063">
    <property type="entry name" value="SAM-dependent_MTases_sf"/>
</dbReference>
<dbReference type="FunFam" id="3.40.50.150:FF:000007">
    <property type="entry name" value="rRNA adenine N(6)-methyltransferase"/>
    <property type="match status" value="1"/>
</dbReference>
<keyword evidence="3 9" id="KW-0489">Methyltransferase</keyword>
<dbReference type="SMART" id="SM00650">
    <property type="entry name" value="rADc"/>
    <property type="match status" value="1"/>
</dbReference>
<dbReference type="GO" id="GO:0005730">
    <property type="term" value="C:nucleolus"/>
    <property type="evidence" value="ECO:0007669"/>
    <property type="project" value="TreeGrafter"/>
</dbReference>
<gene>
    <name evidence="13" type="ORF">CNMCM6805_001419</name>
</gene>
<evidence type="ECO:0000256" key="11">
    <source>
        <dbReference type="SAM" id="MobiDB-lite"/>
    </source>
</evidence>
<evidence type="ECO:0000259" key="12">
    <source>
        <dbReference type="SMART" id="SM00650"/>
    </source>
</evidence>
<feature type="binding site" evidence="9">
    <location>
        <position position="136"/>
    </location>
    <ligand>
        <name>S-adenosyl-L-methionine</name>
        <dbReference type="ChEBI" id="CHEBI:59789"/>
    </ligand>
</feature>
<dbReference type="EC" id="2.1.1.-" evidence="10"/>
<evidence type="ECO:0000256" key="10">
    <source>
        <dbReference type="RuleBase" id="RU362106"/>
    </source>
</evidence>
<dbReference type="InterPro" id="IPR011530">
    <property type="entry name" value="rRNA_adenine_dimethylase"/>
</dbReference>
<proteinExistence type="inferred from homology"/>
<name>A0A8H4M1Q3_9EURO</name>
<feature type="binding site" evidence="9">
    <location>
        <position position="69"/>
    </location>
    <ligand>
        <name>S-adenosyl-L-methionine</name>
        <dbReference type="ChEBI" id="CHEBI:59789"/>
    </ligand>
</feature>
<feature type="binding site" evidence="9">
    <location>
        <position position="44"/>
    </location>
    <ligand>
        <name>S-adenosyl-L-methionine</name>
        <dbReference type="ChEBI" id="CHEBI:59789"/>
    </ligand>
</feature>
<dbReference type="PANTHER" id="PTHR11727">
    <property type="entry name" value="DIMETHYLADENOSINE TRANSFERASE"/>
    <property type="match status" value="1"/>
</dbReference>
<evidence type="ECO:0000256" key="9">
    <source>
        <dbReference type="PROSITE-ProRule" id="PRU01026"/>
    </source>
</evidence>